<dbReference type="Proteomes" id="UP001596472">
    <property type="component" value="Unassembled WGS sequence"/>
</dbReference>
<proteinExistence type="predicted"/>
<comment type="caution">
    <text evidence="1">The sequence shown here is derived from an EMBL/GenBank/DDBJ whole genome shotgun (WGS) entry which is preliminary data.</text>
</comment>
<dbReference type="RefSeq" id="WP_379711315.1">
    <property type="nucleotide sequence ID" value="NZ_JBHTBS010000003.1"/>
</dbReference>
<dbReference type="EMBL" id="JBHTBS010000003">
    <property type="protein sequence ID" value="MFC7337214.1"/>
    <property type="molecule type" value="Genomic_DNA"/>
</dbReference>
<protein>
    <recommendedName>
        <fullName evidence="3">Nuclear transport factor 2 family protein</fullName>
    </recommendedName>
</protein>
<evidence type="ECO:0008006" key="3">
    <source>
        <dbReference type="Google" id="ProtNLM"/>
    </source>
</evidence>
<evidence type="ECO:0000313" key="1">
    <source>
        <dbReference type="EMBL" id="MFC7337214.1"/>
    </source>
</evidence>
<reference evidence="2" key="1">
    <citation type="journal article" date="2019" name="Int. J. Syst. Evol. Microbiol.">
        <title>The Global Catalogue of Microorganisms (GCM) 10K type strain sequencing project: providing services to taxonomists for standard genome sequencing and annotation.</title>
        <authorList>
            <consortium name="The Broad Institute Genomics Platform"/>
            <consortium name="The Broad Institute Genome Sequencing Center for Infectious Disease"/>
            <person name="Wu L."/>
            <person name="Ma J."/>
        </authorList>
    </citation>
    <scope>NUCLEOTIDE SEQUENCE [LARGE SCALE GENOMIC DNA]</scope>
    <source>
        <strain evidence="2">CGMCC 4.1467</strain>
    </source>
</reference>
<accession>A0ABW2L4C9</accession>
<organism evidence="1 2">
    <name type="scientific">Haloferula chungangensis</name>
    <dbReference type="NCBI Taxonomy" id="1048331"/>
    <lineage>
        <taxon>Bacteria</taxon>
        <taxon>Pseudomonadati</taxon>
        <taxon>Verrucomicrobiota</taxon>
        <taxon>Verrucomicrobiia</taxon>
        <taxon>Verrucomicrobiales</taxon>
        <taxon>Verrucomicrobiaceae</taxon>
        <taxon>Haloferula</taxon>
    </lineage>
</organism>
<gene>
    <name evidence="1" type="ORF">ACFQY0_08495</name>
</gene>
<evidence type="ECO:0000313" key="2">
    <source>
        <dbReference type="Proteomes" id="UP001596472"/>
    </source>
</evidence>
<name>A0ABW2L4C9_9BACT</name>
<sequence>MKKFLPPLAVLILAGLFLGWWFQPENVLKRRIASLFDTAEVPITMSELSRSSRGPNVAEYLSERIDVGAPDQVDSRLRDSYHHDDLAGIYSAVARRCSQISIEAPTFESIEIDGNTARVRLRVDIIVEFSDRRPVDGIQVMDMTWEKPENHWQLSSISWTETGR</sequence>
<keyword evidence="2" id="KW-1185">Reference proteome</keyword>